<feature type="region of interest" description="Disordered" evidence="13">
    <location>
        <begin position="150"/>
        <end position="169"/>
    </location>
</feature>
<comment type="function">
    <text evidence="12">Involved in acetate metabolism.</text>
</comment>
<evidence type="ECO:0000256" key="1">
    <source>
        <dbReference type="ARBA" id="ARBA00000705"/>
    </source>
</evidence>
<sequence>MADSIYITSAEGNTGKSTIALGVLDTLLRSVQRVGVFRPVARSAHHPDYVLELLLSHLSSASALTVQPPLTYDECVGVTYDEVHLDPDAALGRIVQRYKAVEAQCDAVVVVGSDYTDVGSPTELAFNLRIAANLGVPVLLVLGGRVGPGQRDTLNQGDRQLGQSDPRTPEDIRQLTDVTVAEIRDEHVSLLGVIVNRADPDRLDELIDAVRSVVDADLKPGPGLSRVPVWALPEDSYLVAPSMKSILKATDGTLVKGDPALLSREALGVVVAAMSMVNVLPRLFEGAVVVVPSDRPQVLLAVLMANSSATFPSIAGIVLVGGFDLPEEIGRLVEGLDASVPIISTQLNSYDAALRITHTPGRMAADSQRKRDTALALFEGHVDASVLLDRLKVSRADVVTPLMFEYMLLERARTDRKRIVLPEGDDDRVLRAAATLLARDVADITILGEEFEVRSRAIGLGLDISKAQVLSPFDDVLRHKFAEAYAKLRAHKGVTVEQAMELVTDVSYFGTMMVQLGLADGMVSGATHTTAHTIRPSLQIIKTRPGVSVVSSVFLMALADRVLVYGDCAVNPDPTAEQLADIAISASETAVEFGIEPRIAMLSYSTGESGQGADVDKVRAATAIVRERRPDLLIEGPIQYDAAADAAVAATKMPGSAVAGRATVFIFPDLNTGNNTYKAVQRSAGAVAIGPVLQGLRKPINDLSRGALVQDIVNTVAITAIQAATLSASESVVREAEPASGSASGFAAPAAAVSA</sequence>
<comment type="similarity">
    <text evidence="5">In the N-terminal section; belongs to the CobB/CobQ family.</text>
</comment>
<dbReference type="Pfam" id="PF07085">
    <property type="entry name" value="DRTGG"/>
    <property type="match status" value="1"/>
</dbReference>
<dbReference type="InterPro" id="IPR027417">
    <property type="entry name" value="P-loop_NTPase"/>
</dbReference>
<evidence type="ECO:0000256" key="10">
    <source>
        <dbReference type="ARBA" id="ARBA00023315"/>
    </source>
</evidence>
<evidence type="ECO:0000259" key="14">
    <source>
        <dbReference type="Pfam" id="PF01515"/>
    </source>
</evidence>
<dbReference type="Gene3D" id="3.40.50.300">
    <property type="entry name" value="P-loop containing nucleotide triphosphate hydrolases"/>
    <property type="match status" value="1"/>
</dbReference>
<evidence type="ECO:0000256" key="3">
    <source>
        <dbReference type="ARBA" id="ARBA00004989"/>
    </source>
</evidence>
<dbReference type="InterPro" id="IPR028979">
    <property type="entry name" value="Ser_kin/Pase_Hpr-like_N_sf"/>
</dbReference>
<protein>
    <recommendedName>
        <fullName evidence="7">Phosphate acetyltransferase</fullName>
        <ecNumber evidence="6">2.3.1.8</ecNumber>
    </recommendedName>
    <alternativeName>
        <fullName evidence="11">Phosphotransacetylase</fullName>
    </alternativeName>
</protein>
<evidence type="ECO:0000256" key="12">
    <source>
        <dbReference type="ARBA" id="ARBA00049955"/>
    </source>
</evidence>
<dbReference type="SUPFAM" id="SSF75138">
    <property type="entry name" value="HprK N-terminal domain-like"/>
    <property type="match status" value="1"/>
</dbReference>
<feature type="domain" description="Phosphate acetyl/butaryl transferase" evidence="14">
    <location>
        <begin position="403"/>
        <end position="720"/>
    </location>
</feature>
<dbReference type="InterPro" id="IPR042112">
    <property type="entry name" value="P_AcTrfase_dom2"/>
</dbReference>
<name>A0A4R8XNG8_9MICO</name>
<dbReference type="GO" id="GO:0005737">
    <property type="term" value="C:cytoplasm"/>
    <property type="evidence" value="ECO:0007669"/>
    <property type="project" value="UniProtKB-SubCell"/>
</dbReference>
<comment type="subcellular location">
    <subcellularLocation>
        <location evidence="2">Cytoplasm</location>
    </subcellularLocation>
</comment>
<evidence type="ECO:0000259" key="15">
    <source>
        <dbReference type="Pfam" id="PF07085"/>
    </source>
</evidence>
<dbReference type="InterPro" id="IPR004614">
    <property type="entry name" value="P_AcTrfase"/>
</dbReference>
<dbReference type="NCBIfam" id="NF007233">
    <property type="entry name" value="PRK09653.1"/>
    <property type="match status" value="1"/>
</dbReference>
<evidence type="ECO:0000256" key="9">
    <source>
        <dbReference type="ARBA" id="ARBA00022679"/>
    </source>
</evidence>
<dbReference type="PANTHER" id="PTHR43356:SF3">
    <property type="entry name" value="PHOSPHATE ACETYLTRANSFERASE"/>
    <property type="match status" value="1"/>
</dbReference>
<comment type="pathway">
    <text evidence="3">Metabolic intermediate biosynthesis; acetyl-CoA biosynthesis; acetyl-CoA from acetate: step 2/2.</text>
</comment>
<dbReference type="UniPathway" id="UPA00340">
    <property type="reaction ID" value="UER00459"/>
</dbReference>
<evidence type="ECO:0000256" key="2">
    <source>
        <dbReference type="ARBA" id="ARBA00004496"/>
    </source>
</evidence>
<dbReference type="PIRSF" id="PIRSF006107">
    <property type="entry name" value="PhpActrans_proteobac"/>
    <property type="match status" value="1"/>
</dbReference>
<dbReference type="Pfam" id="PF13500">
    <property type="entry name" value="AAA_26"/>
    <property type="match status" value="1"/>
</dbReference>
<dbReference type="RefSeq" id="WP_134370860.1">
    <property type="nucleotide sequence ID" value="NZ_SOGN01000054.1"/>
</dbReference>
<dbReference type="NCBIfam" id="NF004167">
    <property type="entry name" value="PRK05632.1"/>
    <property type="match status" value="1"/>
</dbReference>
<evidence type="ECO:0000256" key="4">
    <source>
        <dbReference type="ARBA" id="ARBA00008756"/>
    </source>
</evidence>
<dbReference type="AlphaFoldDB" id="A0A4R8XNG8"/>
<dbReference type="FunFam" id="3.40.50.10750:FF:000001">
    <property type="entry name" value="Phosphate acetyltransferase"/>
    <property type="match status" value="1"/>
</dbReference>
<dbReference type="GO" id="GO:0008959">
    <property type="term" value="F:phosphate acetyltransferase activity"/>
    <property type="evidence" value="ECO:0007669"/>
    <property type="project" value="UniProtKB-EC"/>
</dbReference>
<gene>
    <name evidence="16" type="ORF">E3T23_13010</name>
</gene>
<dbReference type="EMBL" id="SOGN01000054">
    <property type="protein sequence ID" value="TFC77632.1"/>
    <property type="molecule type" value="Genomic_DNA"/>
</dbReference>
<keyword evidence="9 16" id="KW-0808">Transferase</keyword>
<dbReference type="InterPro" id="IPR042113">
    <property type="entry name" value="P_AcTrfase_dom1"/>
</dbReference>
<comment type="similarity">
    <text evidence="4">In the C-terminal section; belongs to the phosphate acetyltransferase and butyryltransferase family.</text>
</comment>
<dbReference type="Pfam" id="PF01515">
    <property type="entry name" value="PTA_PTB"/>
    <property type="match status" value="1"/>
</dbReference>
<reference evidence="16 17" key="1">
    <citation type="submission" date="2019-03" db="EMBL/GenBank/DDBJ databases">
        <title>Genomics of glacier-inhabiting Cryobacterium strains.</title>
        <authorList>
            <person name="Liu Q."/>
            <person name="Xin Y.-H."/>
        </authorList>
    </citation>
    <scope>NUCLEOTIDE SEQUENCE [LARGE SCALE GENOMIC DNA]</scope>
    <source>
        <strain evidence="16 17">TMT2-48-2</strain>
    </source>
</reference>
<comment type="caution">
    <text evidence="16">The sequence shown here is derived from an EMBL/GenBank/DDBJ whole genome shotgun (WGS) entry which is preliminary data.</text>
</comment>
<proteinExistence type="inferred from homology"/>
<dbReference type="InterPro" id="IPR010766">
    <property type="entry name" value="DRTGG"/>
</dbReference>
<feature type="domain" description="DRTGG" evidence="15">
    <location>
        <begin position="246"/>
        <end position="358"/>
    </location>
</feature>
<dbReference type="SUPFAM" id="SSF52540">
    <property type="entry name" value="P-loop containing nucleoside triphosphate hydrolases"/>
    <property type="match status" value="1"/>
</dbReference>
<organism evidence="16 17">
    <name type="scientific">Cryobacterium cheniae</name>
    <dbReference type="NCBI Taxonomy" id="1259262"/>
    <lineage>
        <taxon>Bacteria</taxon>
        <taxon>Bacillati</taxon>
        <taxon>Actinomycetota</taxon>
        <taxon>Actinomycetes</taxon>
        <taxon>Micrococcales</taxon>
        <taxon>Microbacteriaceae</taxon>
        <taxon>Cryobacterium</taxon>
    </lineage>
</organism>
<keyword evidence="8" id="KW-0963">Cytoplasm</keyword>
<keyword evidence="17" id="KW-1185">Reference proteome</keyword>
<evidence type="ECO:0000256" key="6">
    <source>
        <dbReference type="ARBA" id="ARBA00012707"/>
    </source>
</evidence>
<dbReference type="InterPro" id="IPR002505">
    <property type="entry name" value="PTA_PTB"/>
</dbReference>
<evidence type="ECO:0000256" key="11">
    <source>
        <dbReference type="ARBA" id="ARBA00031108"/>
    </source>
</evidence>
<dbReference type="GO" id="GO:0006085">
    <property type="term" value="P:acetyl-CoA biosynthetic process"/>
    <property type="evidence" value="ECO:0007669"/>
    <property type="project" value="UniProtKB-UniPathway"/>
</dbReference>
<evidence type="ECO:0000256" key="5">
    <source>
        <dbReference type="ARBA" id="ARBA00009786"/>
    </source>
</evidence>
<dbReference type="EC" id="2.3.1.8" evidence="6"/>
<evidence type="ECO:0000256" key="13">
    <source>
        <dbReference type="SAM" id="MobiDB-lite"/>
    </source>
</evidence>
<dbReference type="Gene3D" id="3.40.50.10750">
    <property type="entry name" value="Isocitrate/Isopropylmalate dehydrogenase-like"/>
    <property type="match status" value="1"/>
</dbReference>
<dbReference type="PANTHER" id="PTHR43356">
    <property type="entry name" value="PHOSPHATE ACETYLTRANSFERASE"/>
    <property type="match status" value="1"/>
</dbReference>
<dbReference type="Gene3D" id="3.40.1390.20">
    <property type="entry name" value="HprK N-terminal domain-like"/>
    <property type="match status" value="1"/>
</dbReference>
<accession>A0A4R8XNG8</accession>
<dbReference type="NCBIfam" id="TIGR00651">
    <property type="entry name" value="pta"/>
    <property type="match status" value="1"/>
</dbReference>
<dbReference type="SUPFAM" id="SSF53659">
    <property type="entry name" value="Isocitrate/Isopropylmalate dehydrogenase-like"/>
    <property type="match status" value="1"/>
</dbReference>
<comment type="catalytic activity">
    <reaction evidence="1">
        <text>acetyl-CoA + phosphate = acetyl phosphate + CoA</text>
        <dbReference type="Rhea" id="RHEA:19521"/>
        <dbReference type="ChEBI" id="CHEBI:22191"/>
        <dbReference type="ChEBI" id="CHEBI:43474"/>
        <dbReference type="ChEBI" id="CHEBI:57287"/>
        <dbReference type="ChEBI" id="CHEBI:57288"/>
        <dbReference type="EC" id="2.3.1.8"/>
    </reaction>
</comment>
<evidence type="ECO:0000256" key="7">
    <source>
        <dbReference type="ARBA" id="ARBA00021528"/>
    </source>
</evidence>
<dbReference type="InterPro" id="IPR016475">
    <property type="entry name" value="P-Actrans_bac"/>
</dbReference>
<dbReference type="Proteomes" id="UP000298433">
    <property type="component" value="Unassembled WGS sequence"/>
</dbReference>
<keyword evidence="10 16" id="KW-0012">Acyltransferase</keyword>
<feature type="compositionally biased region" description="Polar residues" evidence="13">
    <location>
        <begin position="152"/>
        <end position="166"/>
    </location>
</feature>
<dbReference type="InterPro" id="IPR050500">
    <property type="entry name" value="Phos_Acetyltrans/Butyryltrans"/>
</dbReference>
<dbReference type="OrthoDB" id="9808984at2"/>
<evidence type="ECO:0000313" key="17">
    <source>
        <dbReference type="Proteomes" id="UP000298433"/>
    </source>
</evidence>
<dbReference type="Gene3D" id="3.40.50.10950">
    <property type="match status" value="1"/>
</dbReference>
<evidence type="ECO:0000313" key="16">
    <source>
        <dbReference type="EMBL" id="TFC77632.1"/>
    </source>
</evidence>
<evidence type="ECO:0000256" key="8">
    <source>
        <dbReference type="ARBA" id="ARBA00022490"/>
    </source>
</evidence>